<accession>A0ABR0K081</accession>
<dbReference type="PANTHER" id="PTHR32183">
    <property type="match status" value="1"/>
</dbReference>
<evidence type="ECO:0000256" key="2">
    <source>
        <dbReference type="ARBA" id="ARBA00022603"/>
    </source>
</evidence>
<dbReference type="PANTHER" id="PTHR32183:SF11">
    <property type="entry name" value="THIOL METHYLTRANSFERASE 2-RELATED"/>
    <property type="match status" value="1"/>
</dbReference>
<keyword evidence="4" id="KW-0949">S-adenosyl-L-methionine</keyword>
<evidence type="ECO:0000256" key="4">
    <source>
        <dbReference type="ARBA" id="ARBA00022691"/>
    </source>
</evidence>
<gene>
    <name evidence="5" type="ORF">LTR24_008420</name>
</gene>
<evidence type="ECO:0000313" key="5">
    <source>
        <dbReference type="EMBL" id="KAK5080797.1"/>
    </source>
</evidence>
<keyword evidence="3" id="KW-0808">Transferase</keyword>
<sequence>MATMPAATRKPQHDLPLQDSRALMRDHFTEHSGTKYNEGWAKLWEAGDFLPWDRMVPSPALTDTLDNHAYVVGTSKLVLPDGTTRRKRALVPGCGRGVDVMLLQAYGYDVVGLEYASKALEACETYAEETESEDLYTAKDDTIGKGSRKFVQGDFYADDWLERAGLGEHGKEGIFELIYDYTFFCAMQPSMCPAWAKRMSTLLTPNPQANLICLEFPTTKPANGGGPPFSSPSKAYMEHLSHPGEDVPYNDEGEVRMQPFAESGPGALERVGHWQPADTHTIGKHADGTVADYISVWRHR</sequence>
<dbReference type="SUPFAM" id="SSF53335">
    <property type="entry name" value="S-adenosyl-L-methionine-dependent methyltransferases"/>
    <property type="match status" value="1"/>
</dbReference>
<keyword evidence="2" id="KW-0489">Methyltransferase</keyword>
<evidence type="ECO:0000256" key="3">
    <source>
        <dbReference type="ARBA" id="ARBA00022679"/>
    </source>
</evidence>
<dbReference type="Pfam" id="PF05724">
    <property type="entry name" value="TPMT"/>
    <property type="match status" value="1"/>
</dbReference>
<protein>
    <recommendedName>
        <fullName evidence="7">Thiol methyltransferase</fullName>
    </recommendedName>
</protein>
<reference evidence="5 6" key="1">
    <citation type="submission" date="2023-08" db="EMBL/GenBank/DDBJ databases">
        <title>Black Yeasts Isolated from many extreme environments.</title>
        <authorList>
            <person name="Coleine C."/>
            <person name="Stajich J.E."/>
            <person name="Selbmann L."/>
        </authorList>
    </citation>
    <scope>NUCLEOTIDE SEQUENCE [LARGE SCALE GENOMIC DNA]</scope>
    <source>
        <strain evidence="5 6">CCFEE 5885</strain>
    </source>
</reference>
<name>A0ABR0K081_9EURO</name>
<dbReference type="Gene3D" id="3.40.50.150">
    <property type="entry name" value="Vaccinia Virus protein VP39"/>
    <property type="match status" value="1"/>
</dbReference>
<keyword evidence="1" id="KW-0597">Phosphoprotein</keyword>
<dbReference type="Proteomes" id="UP001345013">
    <property type="component" value="Unassembled WGS sequence"/>
</dbReference>
<evidence type="ECO:0000313" key="6">
    <source>
        <dbReference type="Proteomes" id="UP001345013"/>
    </source>
</evidence>
<dbReference type="PROSITE" id="PS51585">
    <property type="entry name" value="SAM_MT_TPMT"/>
    <property type="match status" value="1"/>
</dbReference>
<dbReference type="EMBL" id="JAVRRG010000145">
    <property type="protein sequence ID" value="KAK5080797.1"/>
    <property type="molecule type" value="Genomic_DNA"/>
</dbReference>
<evidence type="ECO:0008006" key="7">
    <source>
        <dbReference type="Google" id="ProtNLM"/>
    </source>
</evidence>
<proteinExistence type="predicted"/>
<evidence type="ECO:0000256" key="1">
    <source>
        <dbReference type="ARBA" id="ARBA00022553"/>
    </source>
</evidence>
<organism evidence="5 6">
    <name type="scientific">Lithohypha guttulata</name>
    <dbReference type="NCBI Taxonomy" id="1690604"/>
    <lineage>
        <taxon>Eukaryota</taxon>
        <taxon>Fungi</taxon>
        <taxon>Dikarya</taxon>
        <taxon>Ascomycota</taxon>
        <taxon>Pezizomycotina</taxon>
        <taxon>Eurotiomycetes</taxon>
        <taxon>Chaetothyriomycetidae</taxon>
        <taxon>Chaetothyriales</taxon>
        <taxon>Trichomeriaceae</taxon>
        <taxon>Lithohypha</taxon>
    </lineage>
</organism>
<dbReference type="InterPro" id="IPR029063">
    <property type="entry name" value="SAM-dependent_MTases_sf"/>
</dbReference>
<comment type="caution">
    <text evidence="5">The sequence shown here is derived from an EMBL/GenBank/DDBJ whole genome shotgun (WGS) entry which is preliminary data.</text>
</comment>
<dbReference type="InterPro" id="IPR008854">
    <property type="entry name" value="TPMT"/>
</dbReference>
<keyword evidence="6" id="KW-1185">Reference proteome</keyword>